<comment type="subcellular location">
    <subcellularLocation>
        <location evidence="1">Cytoplasm</location>
        <location evidence="1">Cytoskeleton</location>
        <location evidence="1">Flagellum axoneme</location>
    </subcellularLocation>
</comment>
<dbReference type="OrthoDB" id="27917at2759"/>
<dbReference type="PANTHER" id="PTHR45973">
    <property type="entry name" value="PROTEIN PHOSPHATASE 1 REGULATORY SUBUNIT SDS22-RELATED"/>
    <property type="match status" value="1"/>
</dbReference>
<evidence type="ECO:0000256" key="5">
    <source>
        <dbReference type="ARBA" id="ARBA00022846"/>
    </source>
</evidence>
<evidence type="ECO:0000256" key="2">
    <source>
        <dbReference type="ARBA" id="ARBA00022490"/>
    </source>
</evidence>
<proteinExistence type="inferred from homology"/>
<accession>A0A8B9LBA7</accession>
<sequence>CSVKEEGEALKYSEVTRLRLEFKNIFKIEHLWEFTSLVKLQMTNNCIEKIEGLEILTNLECLDLSYNKIKVIEGLDTLVKLKQLNLSMNNISVIENMDTLEHLQHLSLAHTRISQLDNTVEYLRRFKNLRSLRLAGNPISRETNYTLYIVRALDEITVTGSLSELEEDTEIKAQTIAKQELQLHRDAFVEDLNGPHPFGSMTVDDGDEVPETMESYELKMSELCMQLFNEAVKIQLESAKEQPKKKKKNRTGKITRAETWARPS</sequence>
<evidence type="ECO:0000256" key="1">
    <source>
        <dbReference type="ARBA" id="ARBA00004611"/>
    </source>
</evidence>
<evidence type="ECO:0000313" key="13">
    <source>
        <dbReference type="Ensembl" id="ENSAMXP00005049024.1"/>
    </source>
</evidence>
<keyword evidence="3" id="KW-0433">Leucine-rich repeat</keyword>
<keyword evidence="8" id="KW-0206">Cytoskeleton</keyword>
<evidence type="ECO:0000256" key="6">
    <source>
        <dbReference type="ARBA" id="ARBA00023054"/>
    </source>
</evidence>
<dbReference type="Pfam" id="PF14580">
    <property type="entry name" value="LRR_9"/>
    <property type="match status" value="1"/>
</dbReference>
<keyword evidence="6" id="KW-0175">Coiled coil</keyword>
<evidence type="ECO:0000256" key="4">
    <source>
        <dbReference type="ARBA" id="ARBA00022737"/>
    </source>
</evidence>
<comment type="similarity">
    <text evidence="10">Belongs to the DRC3 family.</text>
</comment>
<reference evidence="13" key="1">
    <citation type="submission" date="2025-08" db="UniProtKB">
        <authorList>
            <consortium name="Ensembl"/>
        </authorList>
    </citation>
    <scope>IDENTIFICATION</scope>
</reference>
<evidence type="ECO:0000256" key="3">
    <source>
        <dbReference type="ARBA" id="ARBA00022614"/>
    </source>
</evidence>
<evidence type="ECO:0000256" key="12">
    <source>
        <dbReference type="SAM" id="MobiDB-lite"/>
    </source>
</evidence>
<evidence type="ECO:0000256" key="11">
    <source>
        <dbReference type="ARBA" id="ARBA00040950"/>
    </source>
</evidence>
<dbReference type="PROSITE" id="PS51450">
    <property type="entry name" value="LRR"/>
    <property type="match status" value="3"/>
</dbReference>
<name>A0A8B9LBA7_ASTMX</name>
<dbReference type="AlphaFoldDB" id="A0A8B9LBA7"/>
<evidence type="ECO:0000313" key="14">
    <source>
        <dbReference type="Proteomes" id="UP000694621"/>
    </source>
</evidence>
<organism evidence="13 14">
    <name type="scientific">Astyanax mexicanus</name>
    <name type="common">Blind cave fish</name>
    <name type="synonym">Astyanax fasciatus mexicanus</name>
    <dbReference type="NCBI Taxonomy" id="7994"/>
    <lineage>
        <taxon>Eukaryota</taxon>
        <taxon>Metazoa</taxon>
        <taxon>Chordata</taxon>
        <taxon>Craniata</taxon>
        <taxon>Vertebrata</taxon>
        <taxon>Euteleostomi</taxon>
        <taxon>Actinopterygii</taxon>
        <taxon>Neopterygii</taxon>
        <taxon>Teleostei</taxon>
        <taxon>Ostariophysi</taxon>
        <taxon>Characiformes</taxon>
        <taxon>Characoidei</taxon>
        <taxon>Acestrorhamphidae</taxon>
        <taxon>Acestrorhamphinae</taxon>
        <taxon>Astyanax</taxon>
    </lineage>
</organism>
<dbReference type="SUPFAM" id="SSF52075">
    <property type="entry name" value="Outer arm dynein light chain 1"/>
    <property type="match status" value="1"/>
</dbReference>
<keyword evidence="9" id="KW-0966">Cell projection</keyword>
<dbReference type="GO" id="GO:0005929">
    <property type="term" value="C:cilium"/>
    <property type="evidence" value="ECO:0007669"/>
    <property type="project" value="TreeGrafter"/>
</dbReference>
<keyword evidence="4" id="KW-0677">Repeat</keyword>
<evidence type="ECO:0000256" key="7">
    <source>
        <dbReference type="ARBA" id="ARBA00023069"/>
    </source>
</evidence>
<dbReference type="Proteomes" id="UP000694621">
    <property type="component" value="Unplaced"/>
</dbReference>
<dbReference type="InterPro" id="IPR001611">
    <property type="entry name" value="Leu-rich_rpt"/>
</dbReference>
<evidence type="ECO:0000256" key="8">
    <source>
        <dbReference type="ARBA" id="ARBA00023212"/>
    </source>
</evidence>
<keyword evidence="2" id="KW-0963">Cytoplasm</keyword>
<feature type="compositionally biased region" description="Basic residues" evidence="12">
    <location>
        <begin position="243"/>
        <end position="253"/>
    </location>
</feature>
<evidence type="ECO:0000256" key="10">
    <source>
        <dbReference type="ARBA" id="ARBA00038378"/>
    </source>
</evidence>
<dbReference type="SMART" id="SM00365">
    <property type="entry name" value="LRR_SD22"/>
    <property type="match status" value="4"/>
</dbReference>
<dbReference type="Gene3D" id="3.80.10.10">
    <property type="entry name" value="Ribonuclease Inhibitor"/>
    <property type="match status" value="2"/>
</dbReference>
<feature type="region of interest" description="Disordered" evidence="12">
    <location>
        <begin position="238"/>
        <end position="264"/>
    </location>
</feature>
<protein>
    <recommendedName>
        <fullName evidence="11">Dynein regulatory complex subunit 3</fullName>
    </recommendedName>
</protein>
<evidence type="ECO:0000256" key="9">
    <source>
        <dbReference type="ARBA" id="ARBA00023273"/>
    </source>
</evidence>
<dbReference type="InterPro" id="IPR050576">
    <property type="entry name" value="Cilia_flagella_integrity"/>
</dbReference>
<dbReference type="Ensembl" id="ENSAMXT00005053163.1">
    <property type="protein sequence ID" value="ENSAMXP00005049024.1"/>
    <property type="gene ID" value="ENSAMXG00005022365.1"/>
</dbReference>
<keyword evidence="7" id="KW-0969">Cilium</keyword>
<keyword evidence="5" id="KW-0282">Flagellum</keyword>
<dbReference type="InterPro" id="IPR032675">
    <property type="entry name" value="LRR_dom_sf"/>
</dbReference>
<dbReference type="PANTHER" id="PTHR45973:SF12">
    <property type="entry name" value="DYNEIN REGULATORY COMPLEX SUBUNIT 3"/>
    <property type="match status" value="1"/>
</dbReference>